<dbReference type="AlphaFoldDB" id="A0A7J7KJI5"/>
<accession>A0A7J7KJI5</accession>
<gene>
    <name evidence="2" type="ORF">EB796_003275</name>
</gene>
<reference evidence="2" key="1">
    <citation type="submission" date="2020-06" db="EMBL/GenBank/DDBJ databases">
        <title>Draft genome of Bugula neritina, a colonial animal packing powerful symbionts and potential medicines.</title>
        <authorList>
            <person name="Rayko M."/>
        </authorList>
    </citation>
    <scope>NUCLEOTIDE SEQUENCE [LARGE SCALE GENOMIC DNA]</scope>
    <source>
        <strain evidence="2">Kwan_BN1</strain>
    </source>
</reference>
<dbReference type="Proteomes" id="UP000593567">
    <property type="component" value="Unassembled WGS sequence"/>
</dbReference>
<name>A0A7J7KJI5_BUGNE</name>
<organism evidence="2 3">
    <name type="scientific">Bugula neritina</name>
    <name type="common">Brown bryozoan</name>
    <name type="synonym">Sertularia neritina</name>
    <dbReference type="NCBI Taxonomy" id="10212"/>
    <lineage>
        <taxon>Eukaryota</taxon>
        <taxon>Metazoa</taxon>
        <taxon>Spiralia</taxon>
        <taxon>Lophotrochozoa</taxon>
        <taxon>Bryozoa</taxon>
        <taxon>Gymnolaemata</taxon>
        <taxon>Cheilostomatida</taxon>
        <taxon>Flustrina</taxon>
        <taxon>Buguloidea</taxon>
        <taxon>Bugulidae</taxon>
        <taxon>Bugula</taxon>
    </lineage>
</organism>
<evidence type="ECO:0000313" key="3">
    <source>
        <dbReference type="Proteomes" id="UP000593567"/>
    </source>
</evidence>
<evidence type="ECO:0000313" key="2">
    <source>
        <dbReference type="EMBL" id="KAF6038413.1"/>
    </source>
</evidence>
<dbReference type="EMBL" id="VXIV02000417">
    <property type="protein sequence ID" value="KAF6038413.1"/>
    <property type="molecule type" value="Genomic_DNA"/>
</dbReference>
<sequence>MLTIQTREKVSIPSAPVVYVALGERYELTLLNTQFPVVQNFSCIMQFRLDNSSAKSIGDQERTVLRYAIESQYFNSCAVEIGIYFNSNLTYYFSCIDLMYNKKYGIEREARAKYSDDTFAVQYNVTVGNKPVGVDVHSATIIIEAMVEVVAVEGRNKDATSDEDFSQKKQMADLMKNKGAQVNGSGSIPSTVKVQFSLTATNMDNSTVLAIQEPLEPIPSFNNSSDHTALNCMDDNMPGQSGPLDSTLAQSGPLGSTPAQSGRD</sequence>
<evidence type="ECO:0000256" key="1">
    <source>
        <dbReference type="SAM" id="MobiDB-lite"/>
    </source>
</evidence>
<proteinExistence type="predicted"/>
<feature type="compositionally biased region" description="Polar residues" evidence="1">
    <location>
        <begin position="243"/>
        <end position="264"/>
    </location>
</feature>
<comment type="caution">
    <text evidence="2">The sequence shown here is derived from an EMBL/GenBank/DDBJ whole genome shotgun (WGS) entry which is preliminary data.</text>
</comment>
<protein>
    <submittedName>
        <fullName evidence="2">Uncharacterized protein</fullName>
    </submittedName>
</protein>
<feature type="region of interest" description="Disordered" evidence="1">
    <location>
        <begin position="219"/>
        <end position="264"/>
    </location>
</feature>
<keyword evidence="3" id="KW-1185">Reference proteome</keyword>